<dbReference type="Pfam" id="PF13639">
    <property type="entry name" value="zf-RING_2"/>
    <property type="match status" value="1"/>
</dbReference>
<dbReference type="Proteomes" id="UP000237271">
    <property type="component" value="Unassembled WGS sequence"/>
</dbReference>
<organism evidence="3 4">
    <name type="scientific">Phytophthora palmivora</name>
    <dbReference type="NCBI Taxonomy" id="4796"/>
    <lineage>
        <taxon>Eukaryota</taxon>
        <taxon>Sar</taxon>
        <taxon>Stramenopiles</taxon>
        <taxon>Oomycota</taxon>
        <taxon>Peronosporomycetes</taxon>
        <taxon>Peronosporales</taxon>
        <taxon>Peronosporaceae</taxon>
        <taxon>Phytophthora</taxon>
    </lineage>
</organism>
<protein>
    <submittedName>
        <fullName evidence="3">E3 ubiquitin-protein ligase synoviolin</fullName>
    </submittedName>
</protein>
<keyword evidence="1" id="KW-0479">Metal-binding</keyword>
<evidence type="ECO:0000313" key="4">
    <source>
        <dbReference type="Proteomes" id="UP000237271"/>
    </source>
</evidence>
<proteinExistence type="predicted"/>
<dbReference type="AlphaFoldDB" id="A0A2P4Y573"/>
<evidence type="ECO:0000259" key="2">
    <source>
        <dbReference type="PROSITE" id="PS50089"/>
    </source>
</evidence>
<dbReference type="PROSITE" id="PS50089">
    <property type="entry name" value="ZF_RING_2"/>
    <property type="match status" value="1"/>
</dbReference>
<name>A0A2P4Y573_9STRA</name>
<dbReference type="InterPro" id="IPR013083">
    <property type="entry name" value="Znf_RING/FYVE/PHD"/>
</dbReference>
<dbReference type="InterPro" id="IPR001841">
    <property type="entry name" value="Znf_RING"/>
</dbReference>
<dbReference type="EMBL" id="NCKW01005365">
    <property type="protein sequence ID" value="POM72958.1"/>
    <property type="molecule type" value="Genomic_DNA"/>
</dbReference>
<sequence>MVFISLEDVVGAVGANNSAVSNCNKRVQCKLPTDKSATQVVVTPGSPAKQQNTPIARAGLFHLSSTHRTSSLEYFVLYVSDSVMRQKWVLSKTSTDHAQLRKSIRRVGSGCKNPACCGHLQRIIKTSQSVSTRWMWGSTPQYNQCNMFQTYVNDLVQVVLGRDTECETMQRTRHLLEDFLDIAHHRANAIDRVLFHDNPAVSPTGVPLKPCEAGQDCGNASDDSSECPICCGDLANDQTLRLPCGHNFHAGCVRVWLNLQHTCPVCRLQLDKAVISN</sequence>
<gene>
    <name evidence="3" type="ORF">PHPALM_10244</name>
</gene>
<dbReference type="PANTHER" id="PTHR47035:SF3">
    <property type="entry name" value="OS11G0150450 PROTEIN"/>
    <property type="match status" value="1"/>
</dbReference>
<dbReference type="SMART" id="SM00184">
    <property type="entry name" value="RING"/>
    <property type="match status" value="1"/>
</dbReference>
<dbReference type="OrthoDB" id="8062037at2759"/>
<dbReference type="SUPFAM" id="SSF57850">
    <property type="entry name" value="RING/U-box"/>
    <property type="match status" value="1"/>
</dbReference>
<reference evidence="3 4" key="1">
    <citation type="journal article" date="2017" name="Genome Biol. Evol.">
        <title>Phytophthora megakarya and P. palmivora, closely related causal agents of cacao black pod rot, underwent increases in genome sizes and gene numbers by different mechanisms.</title>
        <authorList>
            <person name="Ali S.S."/>
            <person name="Shao J."/>
            <person name="Lary D.J."/>
            <person name="Kronmiller B."/>
            <person name="Shen D."/>
            <person name="Strem M.D."/>
            <person name="Amoako-Attah I."/>
            <person name="Akrofi A.Y."/>
            <person name="Begoude B.A."/>
            <person name="Ten Hoopen G.M."/>
            <person name="Coulibaly K."/>
            <person name="Kebe B.I."/>
            <person name="Melnick R.L."/>
            <person name="Guiltinan M.J."/>
            <person name="Tyler B.M."/>
            <person name="Meinhardt L.W."/>
            <person name="Bailey B.A."/>
        </authorList>
    </citation>
    <scope>NUCLEOTIDE SEQUENCE [LARGE SCALE GENOMIC DNA]</scope>
    <source>
        <strain evidence="4">sbr112.9</strain>
    </source>
</reference>
<evidence type="ECO:0000256" key="1">
    <source>
        <dbReference type="PROSITE-ProRule" id="PRU00175"/>
    </source>
</evidence>
<feature type="domain" description="RING-type" evidence="2">
    <location>
        <begin position="227"/>
        <end position="267"/>
    </location>
</feature>
<keyword evidence="1" id="KW-0862">Zinc</keyword>
<accession>A0A2P4Y573</accession>
<dbReference type="GO" id="GO:0008270">
    <property type="term" value="F:zinc ion binding"/>
    <property type="evidence" value="ECO:0007669"/>
    <property type="project" value="UniProtKB-KW"/>
</dbReference>
<dbReference type="Gene3D" id="3.30.40.10">
    <property type="entry name" value="Zinc/RING finger domain, C3HC4 (zinc finger)"/>
    <property type="match status" value="1"/>
</dbReference>
<dbReference type="PANTHER" id="PTHR47035">
    <property type="entry name" value="OS11G0150450 PROTEIN"/>
    <property type="match status" value="1"/>
</dbReference>
<dbReference type="InterPro" id="IPR053070">
    <property type="entry name" value="RING-type_E3_ubiquitin-ligase"/>
</dbReference>
<evidence type="ECO:0000313" key="3">
    <source>
        <dbReference type="EMBL" id="POM72958.1"/>
    </source>
</evidence>
<keyword evidence="4" id="KW-1185">Reference proteome</keyword>
<comment type="caution">
    <text evidence="3">The sequence shown here is derived from an EMBL/GenBank/DDBJ whole genome shotgun (WGS) entry which is preliminary data.</text>
</comment>
<keyword evidence="1" id="KW-0863">Zinc-finger</keyword>